<protein>
    <submittedName>
        <fullName evidence="2">Putative secreted protein</fullName>
    </submittedName>
</protein>
<name>A0A2M4CG38_9DIPT</name>
<evidence type="ECO:0000313" key="2">
    <source>
        <dbReference type="EMBL" id="MBW63878.1"/>
    </source>
</evidence>
<evidence type="ECO:0000256" key="1">
    <source>
        <dbReference type="SAM" id="MobiDB-lite"/>
    </source>
</evidence>
<organism evidence="2">
    <name type="scientific">Anopheles marajoara</name>
    <dbReference type="NCBI Taxonomy" id="58244"/>
    <lineage>
        <taxon>Eukaryota</taxon>
        <taxon>Metazoa</taxon>
        <taxon>Ecdysozoa</taxon>
        <taxon>Arthropoda</taxon>
        <taxon>Hexapoda</taxon>
        <taxon>Insecta</taxon>
        <taxon>Pterygota</taxon>
        <taxon>Neoptera</taxon>
        <taxon>Endopterygota</taxon>
        <taxon>Diptera</taxon>
        <taxon>Nematocera</taxon>
        <taxon>Culicoidea</taxon>
        <taxon>Culicidae</taxon>
        <taxon>Anophelinae</taxon>
        <taxon>Anopheles</taxon>
    </lineage>
</organism>
<reference evidence="2" key="1">
    <citation type="submission" date="2018-01" db="EMBL/GenBank/DDBJ databases">
        <title>An insight into the sialome of Amazonian anophelines.</title>
        <authorList>
            <person name="Ribeiro J.M."/>
            <person name="Scarpassa V."/>
            <person name="Calvo E."/>
        </authorList>
    </citation>
    <scope>NUCLEOTIDE SEQUENCE</scope>
    <source>
        <tissue evidence="2">Salivary glands</tissue>
    </source>
</reference>
<accession>A0A2M4CG38</accession>
<feature type="region of interest" description="Disordered" evidence="1">
    <location>
        <begin position="49"/>
        <end position="68"/>
    </location>
</feature>
<dbReference type="AlphaFoldDB" id="A0A2M4CG38"/>
<dbReference type="EMBL" id="GGFJ01014737">
    <property type="protein sequence ID" value="MBW63878.1"/>
    <property type="molecule type" value="Transcribed_RNA"/>
</dbReference>
<proteinExistence type="predicted"/>
<sequence length="68" mass="7223">MGTGNFSLPATTTFLITCTFAHGTYRQPGMRGLVGCNLATNFTHTLRNHGLNHGDGNGDDGGGRYHIT</sequence>